<dbReference type="HOGENOM" id="CLU_112572_0_0_1"/>
<organism evidence="2 3">
    <name type="scientific">Cryptococcus deuterogattii Ram5</name>
    <dbReference type="NCBI Taxonomy" id="1296110"/>
    <lineage>
        <taxon>Eukaryota</taxon>
        <taxon>Fungi</taxon>
        <taxon>Dikarya</taxon>
        <taxon>Basidiomycota</taxon>
        <taxon>Agaricomycotina</taxon>
        <taxon>Tremellomycetes</taxon>
        <taxon>Tremellales</taxon>
        <taxon>Cryptococcaceae</taxon>
        <taxon>Cryptococcus</taxon>
        <taxon>Cryptococcus gattii species complex</taxon>
    </lineage>
</organism>
<feature type="region of interest" description="Disordered" evidence="1">
    <location>
        <begin position="108"/>
        <end position="132"/>
    </location>
</feature>
<dbReference type="OrthoDB" id="2224399at2759"/>
<evidence type="ECO:0000313" key="2">
    <source>
        <dbReference type="EMBL" id="KIR40036.1"/>
    </source>
</evidence>
<keyword evidence="3" id="KW-1185">Reference proteome</keyword>
<proteinExistence type="predicted"/>
<accession>A0A0D0UXK7</accession>
<evidence type="ECO:0000256" key="1">
    <source>
        <dbReference type="SAM" id="MobiDB-lite"/>
    </source>
</evidence>
<dbReference type="Proteomes" id="UP000053392">
    <property type="component" value="Unassembled WGS sequence"/>
</dbReference>
<dbReference type="AlphaFoldDB" id="A0A0D0UXK7"/>
<gene>
    <name evidence="2" type="ORF">I313_03957</name>
</gene>
<evidence type="ECO:0000313" key="3">
    <source>
        <dbReference type="Proteomes" id="UP000053392"/>
    </source>
</evidence>
<protein>
    <submittedName>
        <fullName evidence="2">Uncharacterized protein</fullName>
    </submittedName>
</protein>
<sequence>MPNLLDPFSLIPLFNLPPSSPQISTFISSLASSSTPLTPDIKSYSDATYQNYYDLGLSLCFLAEKGLDSVDIFNRDPNPAAPKPGRTVTVYAPGPQVTIHFTSTTLILPPRNPKSKSTEPPKSIPRPSSITFTPSTTGRQLVSCLGEPSRKGSGGWTGVWLEWKSVEFKVDEEGNKGQIGIMVELRDPGAAEMTEEMMKKGMGGVWERAAKWEWKSLKLFKSE</sequence>
<name>A0A0D0UXK7_9TREE</name>
<reference evidence="2 3" key="1">
    <citation type="submission" date="2015-01" db="EMBL/GenBank/DDBJ databases">
        <title>The Genome Sequence of Cryptococcus gattii Ram5.</title>
        <authorList>
            <consortium name="The Broad Institute Genomics Platform"/>
            <person name="Cuomo C."/>
            <person name="Litvintseva A."/>
            <person name="Chen Y."/>
            <person name="Heitman J."/>
            <person name="Sun S."/>
            <person name="Springer D."/>
            <person name="Dromer F."/>
            <person name="Young S."/>
            <person name="Zeng Q."/>
            <person name="Gargeya S."/>
            <person name="Abouelleil A."/>
            <person name="Alvarado L."/>
            <person name="Chapman S.B."/>
            <person name="Gainer-Dewar J."/>
            <person name="Goldberg J."/>
            <person name="Griggs A."/>
            <person name="Gujja S."/>
            <person name="Hansen M."/>
            <person name="Howarth C."/>
            <person name="Imamovic A."/>
            <person name="Larimer J."/>
            <person name="Murphy C."/>
            <person name="Naylor J."/>
            <person name="Pearson M."/>
            <person name="Priest M."/>
            <person name="Roberts A."/>
            <person name="Saif S."/>
            <person name="Shea T."/>
            <person name="Sykes S."/>
            <person name="Wortman J."/>
            <person name="Nusbaum C."/>
            <person name="Birren B."/>
        </authorList>
    </citation>
    <scope>NUCLEOTIDE SEQUENCE [LARGE SCALE GENOMIC DNA]</scope>
    <source>
        <strain evidence="2 3">Ram5</strain>
    </source>
</reference>
<dbReference type="EMBL" id="KN847904">
    <property type="protein sequence ID" value="KIR40036.1"/>
    <property type="molecule type" value="Genomic_DNA"/>
</dbReference>